<evidence type="ECO:0000313" key="2">
    <source>
        <dbReference type="Proteomes" id="UP000538566"/>
    </source>
</evidence>
<name>A0A7W7ACL3_9SPHN</name>
<accession>A0A7W7ACL3</accession>
<sequence>MPLMQSLNPRIVEALHVQALGLADTVRVRFERLRHETAGSGLADEDLQRVQVSCEALRTTTRVMHCLAWLLNHRAHFAGELSELQLRRHGRLIANFPASDPDVVTSLPEDVRTLVHESERLYERIQRLEQAWRSESVASAGAVQRLRERLARAVQETTSAA</sequence>
<dbReference type="InterPro" id="IPR010848">
    <property type="entry name" value="DUF1465"/>
</dbReference>
<reference evidence="1 2" key="1">
    <citation type="submission" date="2020-08" db="EMBL/GenBank/DDBJ databases">
        <title>Genomic Encyclopedia of Type Strains, Phase IV (KMG-IV): sequencing the most valuable type-strain genomes for metagenomic binning, comparative biology and taxonomic classification.</title>
        <authorList>
            <person name="Goeker M."/>
        </authorList>
    </citation>
    <scope>NUCLEOTIDE SEQUENCE [LARGE SCALE GENOMIC DNA]</scope>
    <source>
        <strain evidence="1 2">DSM 17507</strain>
    </source>
</reference>
<comment type="caution">
    <text evidence="1">The sequence shown here is derived from an EMBL/GenBank/DDBJ whole genome shotgun (WGS) entry which is preliminary data.</text>
</comment>
<evidence type="ECO:0000313" key="1">
    <source>
        <dbReference type="EMBL" id="MBB4614563.1"/>
    </source>
</evidence>
<proteinExistence type="predicted"/>
<dbReference type="InterPro" id="IPR038301">
    <property type="entry name" value="AraC-like_sf"/>
</dbReference>
<gene>
    <name evidence="1" type="ORF">GGR37_002850</name>
</gene>
<dbReference type="AlphaFoldDB" id="A0A7W7ACL3"/>
<dbReference type="RefSeq" id="WP_246415703.1">
    <property type="nucleotide sequence ID" value="NZ_JACHOA010000005.1"/>
</dbReference>
<dbReference type="EMBL" id="JACHOA010000005">
    <property type="protein sequence ID" value="MBB4614563.1"/>
    <property type="molecule type" value="Genomic_DNA"/>
</dbReference>
<dbReference type="Proteomes" id="UP000538566">
    <property type="component" value="Unassembled WGS sequence"/>
</dbReference>
<protein>
    <submittedName>
        <fullName evidence="1">Regulator of CtrA degradation</fullName>
    </submittedName>
</protein>
<keyword evidence="2" id="KW-1185">Reference proteome</keyword>
<dbReference type="Gene3D" id="1.10.8.930">
    <property type="entry name" value="Protein of unknown function DUF1465"/>
    <property type="match status" value="1"/>
</dbReference>
<dbReference type="Pfam" id="PF07323">
    <property type="entry name" value="DUF1465"/>
    <property type="match status" value="1"/>
</dbReference>
<organism evidence="1 2">
    <name type="scientific">Novosphingobium taihuense</name>
    <dbReference type="NCBI Taxonomy" id="260085"/>
    <lineage>
        <taxon>Bacteria</taxon>
        <taxon>Pseudomonadati</taxon>
        <taxon>Pseudomonadota</taxon>
        <taxon>Alphaproteobacteria</taxon>
        <taxon>Sphingomonadales</taxon>
        <taxon>Sphingomonadaceae</taxon>
        <taxon>Novosphingobium</taxon>
    </lineage>
</organism>